<evidence type="ECO:0000256" key="1">
    <source>
        <dbReference type="ARBA" id="ARBA00001445"/>
    </source>
</evidence>
<comment type="catalytic activity">
    <reaction evidence="1">
        <text>Hydrolysis of terminal non-reducing alpha-L-rhamnose residues in alpha-L-rhamnosides.</text>
        <dbReference type="EC" id="3.2.1.40"/>
    </reaction>
</comment>
<gene>
    <name evidence="6" type="ORF">GCM10022211_18380</name>
</gene>
<accession>A0ABP7S3I2</accession>
<dbReference type="InterPro" id="IPR035398">
    <property type="entry name" value="Bac_rhamnosid_C"/>
</dbReference>
<dbReference type="Gene3D" id="2.60.420.10">
    <property type="entry name" value="Maltose phosphorylase, domain 3"/>
    <property type="match status" value="1"/>
</dbReference>
<feature type="domain" description="Alpha-L-rhamnosidase C-terminal" evidence="5">
    <location>
        <begin position="159"/>
        <end position="226"/>
    </location>
</feature>
<evidence type="ECO:0000256" key="2">
    <source>
        <dbReference type="ARBA" id="ARBA00012652"/>
    </source>
</evidence>
<evidence type="ECO:0000259" key="5">
    <source>
        <dbReference type="Pfam" id="PF17390"/>
    </source>
</evidence>
<dbReference type="EMBL" id="BAAAZD010000002">
    <property type="protein sequence ID" value="GAA4006162.1"/>
    <property type="molecule type" value="Genomic_DNA"/>
</dbReference>
<feature type="domain" description="Alpha-L-rhamnosidase six-hairpin glycosidase" evidence="4">
    <location>
        <begin position="1"/>
        <end position="156"/>
    </location>
</feature>
<proteinExistence type="predicted"/>
<dbReference type="Proteomes" id="UP001501310">
    <property type="component" value="Unassembled WGS sequence"/>
</dbReference>
<dbReference type="InterPro" id="IPR016007">
    <property type="entry name" value="Alpha_rhamnosid"/>
</dbReference>
<evidence type="ECO:0000313" key="6">
    <source>
        <dbReference type="EMBL" id="GAA4006162.1"/>
    </source>
</evidence>
<name>A0ABP7S3I2_9SPHN</name>
<dbReference type="InterPro" id="IPR035396">
    <property type="entry name" value="Bac_rhamnosid6H"/>
</dbReference>
<dbReference type="Pfam" id="PF17390">
    <property type="entry name" value="Bac_rhamnosid_C"/>
    <property type="match status" value="1"/>
</dbReference>
<dbReference type="PANTHER" id="PTHR33307">
    <property type="entry name" value="ALPHA-RHAMNOSIDASE (EUROFUNG)"/>
    <property type="match status" value="1"/>
</dbReference>
<protein>
    <recommendedName>
        <fullName evidence="2">alpha-L-rhamnosidase</fullName>
        <ecNumber evidence="2">3.2.1.40</ecNumber>
    </recommendedName>
</protein>
<dbReference type="Pfam" id="PF17389">
    <property type="entry name" value="Bac_rhamnosid6H"/>
    <property type="match status" value="1"/>
</dbReference>
<dbReference type="SUPFAM" id="SSF48208">
    <property type="entry name" value="Six-hairpin glycosidases"/>
    <property type="match status" value="1"/>
</dbReference>
<comment type="caution">
    <text evidence="6">The sequence shown here is derived from an EMBL/GenBank/DDBJ whole genome shotgun (WGS) entry which is preliminary data.</text>
</comment>
<dbReference type="InterPro" id="IPR008928">
    <property type="entry name" value="6-hairpin_glycosidase_sf"/>
</dbReference>
<dbReference type="InterPro" id="IPR012341">
    <property type="entry name" value="6hp_glycosidase-like_sf"/>
</dbReference>
<keyword evidence="7" id="KW-1185">Reference proteome</keyword>
<dbReference type="Gene3D" id="1.50.10.10">
    <property type="match status" value="1"/>
</dbReference>
<organism evidence="6 7">
    <name type="scientific">Sphingomonas humi</name>
    <dbReference type="NCBI Taxonomy" id="335630"/>
    <lineage>
        <taxon>Bacteria</taxon>
        <taxon>Pseudomonadati</taxon>
        <taxon>Pseudomonadota</taxon>
        <taxon>Alphaproteobacteria</taxon>
        <taxon>Sphingomonadales</taxon>
        <taxon>Sphingomonadaceae</taxon>
        <taxon>Sphingomonas</taxon>
    </lineage>
</organism>
<reference evidence="7" key="1">
    <citation type="journal article" date="2019" name="Int. J. Syst. Evol. Microbiol.">
        <title>The Global Catalogue of Microorganisms (GCM) 10K type strain sequencing project: providing services to taxonomists for standard genome sequencing and annotation.</title>
        <authorList>
            <consortium name="The Broad Institute Genomics Platform"/>
            <consortium name="The Broad Institute Genome Sequencing Center for Infectious Disease"/>
            <person name="Wu L."/>
            <person name="Ma J."/>
        </authorList>
    </citation>
    <scope>NUCLEOTIDE SEQUENCE [LARGE SCALE GENOMIC DNA]</scope>
    <source>
        <strain evidence="7">JCM 16603</strain>
    </source>
</reference>
<keyword evidence="3" id="KW-0378">Hydrolase</keyword>
<evidence type="ECO:0000259" key="4">
    <source>
        <dbReference type="Pfam" id="PF17389"/>
    </source>
</evidence>
<evidence type="ECO:0000256" key="3">
    <source>
        <dbReference type="ARBA" id="ARBA00022801"/>
    </source>
</evidence>
<dbReference type="EC" id="3.2.1.40" evidence="2"/>
<evidence type="ECO:0000313" key="7">
    <source>
        <dbReference type="Proteomes" id="UP001501310"/>
    </source>
</evidence>
<dbReference type="PANTHER" id="PTHR33307:SF6">
    <property type="entry name" value="ALPHA-RHAMNOSIDASE (EUROFUNG)-RELATED"/>
    <property type="match status" value="1"/>
</dbReference>
<sequence>MAEMAGATGRRAEAQRYGALRDRIGEAYAEEFVASDGTCGNGSQTSQVLSLFMDLVPHDRRDGAARVLADDIRRRDMRLSTGFLGTPYILDVLADAGRMDELSGLLLQTEFPSWGYMPSRGATTMWERWNGDTGDLSMNSYNHYAFGAIVGFFYRRLAGIAPAAPGFRRIAARPLWLPAIGRVSASYDSLVGTIATETDGDAEGLKRFALSIPANTVAEVELPSGEWRARDGAVQVGEDGPVRFELPAGDHEFRR</sequence>